<comment type="caution">
    <text evidence="1">The sequence shown here is derived from an EMBL/GenBank/DDBJ whole genome shotgun (WGS) entry which is preliminary data.</text>
</comment>
<name>A0ABP8K1D3_9BACT</name>
<dbReference type="Gene3D" id="3.40.50.2300">
    <property type="match status" value="1"/>
</dbReference>
<accession>A0ABP8K1D3</accession>
<keyword evidence="2" id="KW-1185">Reference proteome</keyword>
<dbReference type="Proteomes" id="UP001500936">
    <property type="component" value="Unassembled WGS sequence"/>
</dbReference>
<protein>
    <submittedName>
        <fullName evidence="1">Uncharacterized protein</fullName>
    </submittedName>
</protein>
<dbReference type="EMBL" id="BAABHB010000002">
    <property type="protein sequence ID" value="GAA4399110.1"/>
    <property type="molecule type" value="Genomic_DNA"/>
</dbReference>
<evidence type="ECO:0000313" key="1">
    <source>
        <dbReference type="EMBL" id="GAA4399110.1"/>
    </source>
</evidence>
<organism evidence="1 2">
    <name type="scientific">Nibrella viscosa</name>
    <dbReference type="NCBI Taxonomy" id="1084524"/>
    <lineage>
        <taxon>Bacteria</taxon>
        <taxon>Pseudomonadati</taxon>
        <taxon>Bacteroidota</taxon>
        <taxon>Cytophagia</taxon>
        <taxon>Cytophagales</taxon>
        <taxon>Spirosomataceae</taxon>
        <taxon>Nibrella</taxon>
    </lineage>
</organism>
<evidence type="ECO:0000313" key="2">
    <source>
        <dbReference type="Proteomes" id="UP001500936"/>
    </source>
</evidence>
<gene>
    <name evidence="1" type="ORF">GCM10023187_10490</name>
</gene>
<proteinExistence type="predicted"/>
<sequence>MQVNARRVAETLKRRPPDLVLASDDDAVREVVVPYLKHTATPVVFCGVNWSAEGYGLPVANVTGMLEVVPIRETLETMRRYYPTANGSIRGWQNDEAKAFVARTLRRPVVAGDDFIMPIAVYGQTKVAREQGEWAAQTALQIPGEPSRPIFR</sequence>
<reference evidence="2" key="1">
    <citation type="journal article" date="2019" name="Int. J. Syst. Evol. Microbiol.">
        <title>The Global Catalogue of Microorganisms (GCM) 10K type strain sequencing project: providing services to taxonomists for standard genome sequencing and annotation.</title>
        <authorList>
            <consortium name="The Broad Institute Genomics Platform"/>
            <consortium name="The Broad Institute Genome Sequencing Center for Infectious Disease"/>
            <person name="Wu L."/>
            <person name="Ma J."/>
        </authorList>
    </citation>
    <scope>NUCLEOTIDE SEQUENCE [LARGE SCALE GENOMIC DNA]</scope>
    <source>
        <strain evidence="2">JCM 17925</strain>
    </source>
</reference>